<reference evidence="5 6" key="1">
    <citation type="submission" date="2020-07" db="EMBL/GenBank/DDBJ databases">
        <title>Sequencing the genomes of 1000 actinobacteria strains.</title>
        <authorList>
            <person name="Klenk H.-P."/>
        </authorList>
    </citation>
    <scope>NUCLEOTIDE SEQUENCE [LARGE SCALE GENOMIC DNA]</scope>
    <source>
        <strain evidence="5 6">DSM 100723</strain>
    </source>
</reference>
<dbReference type="PANTHER" id="PTHR30146">
    <property type="entry name" value="LACI-RELATED TRANSCRIPTIONAL REPRESSOR"/>
    <property type="match status" value="1"/>
</dbReference>
<feature type="domain" description="HTH lacI-type" evidence="4">
    <location>
        <begin position="13"/>
        <end position="67"/>
    </location>
</feature>
<comment type="caution">
    <text evidence="5">The sequence shown here is derived from an EMBL/GenBank/DDBJ whole genome shotgun (WGS) entry which is preliminary data.</text>
</comment>
<organism evidence="5 6">
    <name type="scientific">Microlunatus kandeliicorticis</name>
    <dbReference type="NCBI Taxonomy" id="1759536"/>
    <lineage>
        <taxon>Bacteria</taxon>
        <taxon>Bacillati</taxon>
        <taxon>Actinomycetota</taxon>
        <taxon>Actinomycetes</taxon>
        <taxon>Propionibacteriales</taxon>
        <taxon>Propionibacteriaceae</taxon>
        <taxon>Microlunatus</taxon>
    </lineage>
</organism>
<dbReference type="EMBL" id="JACGWT010000003">
    <property type="protein sequence ID" value="MBA8794811.1"/>
    <property type="molecule type" value="Genomic_DNA"/>
</dbReference>
<dbReference type="CDD" id="cd01392">
    <property type="entry name" value="HTH_LacI"/>
    <property type="match status" value="1"/>
</dbReference>
<name>A0A7W3IT87_9ACTN</name>
<evidence type="ECO:0000313" key="6">
    <source>
        <dbReference type="Proteomes" id="UP000523079"/>
    </source>
</evidence>
<dbReference type="Gene3D" id="3.40.50.2300">
    <property type="match status" value="2"/>
</dbReference>
<dbReference type="CDD" id="cd06267">
    <property type="entry name" value="PBP1_LacI_sugar_binding-like"/>
    <property type="match status" value="1"/>
</dbReference>
<keyword evidence="2" id="KW-0238">DNA-binding</keyword>
<keyword evidence="6" id="KW-1185">Reference proteome</keyword>
<dbReference type="GO" id="GO:0003700">
    <property type="term" value="F:DNA-binding transcription factor activity"/>
    <property type="evidence" value="ECO:0007669"/>
    <property type="project" value="TreeGrafter"/>
</dbReference>
<evidence type="ECO:0000256" key="3">
    <source>
        <dbReference type="ARBA" id="ARBA00023163"/>
    </source>
</evidence>
<dbReference type="PROSITE" id="PS50932">
    <property type="entry name" value="HTH_LACI_2"/>
    <property type="match status" value="1"/>
</dbReference>
<dbReference type="RefSeq" id="WP_182560347.1">
    <property type="nucleotide sequence ID" value="NZ_JACGWT010000003.1"/>
</dbReference>
<dbReference type="Proteomes" id="UP000523079">
    <property type="component" value="Unassembled WGS sequence"/>
</dbReference>
<evidence type="ECO:0000256" key="2">
    <source>
        <dbReference type="ARBA" id="ARBA00023125"/>
    </source>
</evidence>
<dbReference type="InterPro" id="IPR000843">
    <property type="entry name" value="HTH_LacI"/>
</dbReference>
<dbReference type="InterPro" id="IPR028082">
    <property type="entry name" value="Peripla_BP_I"/>
</dbReference>
<dbReference type="Pfam" id="PF13377">
    <property type="entry name" value="Peripla_BP_3"/>
    <property type="match status" value="1"/>
</dbReference>
<gene>
    <name evidence="5" type="ORF">FHX74_002430</name>
</gene>
<dbReference type="AlphaFoldDB" id="A0A7W3IT87"/>
<evidence type="ECO:0000313" key="5">
    <source>
        <dbReference type="EMBL" id="MBA8794811.1"/>
    </source>
</evidence>
<evidence type="ECO:0000256" key="1">
    <source>
        <dbReference type="ARBA" id="ARBA00023015"/>
    </source>
</evidence>
<keyword evidence="1" id="KW-0805">Transcription regulation</keyword>
<dbReference type="GO" id="GO:0000976">
    <property type="term" value="F:transcription cis-regulatory region binding"/>
    <property type="evidence" value="ECO:0007669"/>
    <property type="project" value="TreeGrafter"/>
</dbReference>
<dbReference type="InterPro" id="IPR010982">
    <property type="entry name" value="Lambda_DNA-bd_dom_sf"/>
</dbReference>
<keyword evidence="3" id="KW-0804">Transcription</keyword>
<proteinExistence type="predicted"/>
<accession>A0A7W3IT87</accession>
<protein>
    <submittedName>
        <fullName evidence="5">LacI family transcriptional regulator</fullName>
    </submittedName>
</protein>
<dbReference type="Pfam" id="PF00356">
    <property type="entry name" value="LacI"/>
    <property type="match status" value="1"/>
</dbReference>
<dbReference type="InterPro" id="IPR046335">
    <property type="entry name" value="LacI/GalR-like_sensor"/>
</dbReference>
<dbReference type="SMART" id="SM00354">
    <property type="entry name" value="HTH_LACI"/>
    <property type="match status" value="1"/>
</dbReference>
<evidence type="ECO:0000259" key="4">
    <source>
        <dbReference type="PROSITE" id="PS50932"/>
    </source>
</evidence>
<dbReference type="PANTHER" id="PTHR30146:SF109">
    <property type="entry name" value="HTH-TYPE TRANSCRIPTIONAL REGULATOR GALS"/>
    <property type="match status" value="1"/>
</dbReference>
<dbReference type="SUPFAM" id="SSF47413">
    <property type="entry name" value="lambda repressor-like DNA-binding domains"/>
    <property type="match status" value="1"/>
</dbReference>
<dbReference type="SUPFAM" id="SSF53822">
    <property type="entry name" value="Periplasmic binding protein-like I"/>
    <property type="match status" value="1"/>
</dbReference>
<dbReference type="Gene3D" id="1.10.260.40">
    <property type="entry name" value="lambda repressor-like DNA-binding domains"/>
    <property type="match status" value="1"/>
</dbReference>
<sequence>MPGPTPTGGSRPTTLADVAARAGVAVSTVSRALSNPTRVNVRTRERVEQAARELDYTANPSARALSSGRTGAVAVLVSDVTNPFYFDIIRGSQQQLKNAGVTQLLVDTEESAEVEASLLATLQRSCDGAILTSTRLSDSRLDQLAASMNLVTINRPRRGIGSVVLDTAQGMEQAVEHLVSLGHRRIVYVSGPKGSWSNERRWRAVHRAARRLGADVVRTRDFPPRSDSGTGAADAVLNTRATACIAYNDVVAIGMLARLAERGVAVPEDLSVVGCDDIFGADFCHPPLTTVTAPVEHAGRVATSILLSGSASGGPATAGRTPGSSAVLPTHLTVRRSTGAPRAAR</sequence>